<comment type="cofactor">
    <cofactor evidence="5 6">
        <name>pyridoxal 5'-phosphate</name>
        <dbReference type="ChEBI" id="CHEBI:597326"/>
    </cofactor>
</comment>
<keyword evidence="9" id="KW-1185">Reference proteome</keyword>
<proteinExistence type="inferred from homology"/>
<organism evidence="8 9">
    <name type="scientific">Schizothecium vesticola</name>
    <dbReference type="NCBI Taxonomy" id="314040"/>
    <lineage>
        <taxon>Eukaryota</taxon>
        <taxon>Fungi</taxon>
        <taxon>Dikarya</taxon>
        <taxon>Ascomycota</taxon>
        <taxon>Pezizomycotina</taxon>
        <taxon>Sordariomycetes</taxon>
        <taxon>Sordariomycetidae</taxon>
        <taxon>Sordariales</taxon>
        <taxon>Schizotheciaceae</taxon>
        <taxon>Schizothecium</taxon>
    </lineage>
</organism>
<dbReference type="GO" id="GO:0005737">
    <property type="term" value="C:cytoplasm"/>
    <property type="evidence" value="ECO:0007669"/>
    <property type="project" value="UniProtKB-SubCell"/>
</dbReference>
<dbReference type="AlphaFoldDB" id="A0AA40KBC2"/>
<evidence type="ECO:0000256" key="6">
    <source>
        <dbReference type="PIRNR" id="PIRNR038800"/>
    </source>
</evidence>
<dbReference type="GO" id="GO:0043420">
    <property type="term" value="P:anthranilate metabolic process"/>
    <property type="evidence" value="ECO:0007669"/>
    <property type="project" value="UniProtKB-UniRule"/>
</dbReference>
<comment type="catalytic activity">
    <reaction evidence="6">
        <text>3-hydroxy-L-kynurenine + H2O = 3-hydroxyanthranilate + L-alanine + H(+)</text>
        <dbReference type="Rhea" id="RHEA:25143"/>
        <dbReference type="ChEBI" id="CHEBI:15377"/>
        <dbReference type="ChEBI" id="CHEBI:15378"/>
        <dbReference type="ChEBI" id="CHEBI:36559"/>
        <dbReference type="ChEBI" id="CHEBI:57972"/>
        <dbReference type="ChEBI" id="CHEBI:58125"/>
        <dbReference type="EC" id="3.7.1.3"/>
    </reaction>
</comment>
<keyword evidence="3 5" id="KW-0378">Hydrolase</keyword>
<dbReference type="GO" id="GO:0019441">
    <property type="term" value="P:L-tryptophan catabolic process to kynurenine"/>
    <property type="evidence" value="ECO:0007669"/>
    <property type="project" value="TreeGrafter"/>
</dbReference>
<evidence type="ECO:0000256" key="7">
    <source>
        <dbReference type="SAM" id="MobiDB-lite"/>
    </source>
</evidence>
<keyword evidence="4 5" id="KW-0663">Pyridoxal phosphate</keyword>
<feature type="binding site" evidence="5">
    <location>
        <position position="259"/>
    </location>
    <ligand>
        <name>pyridoxal 5'-phosphate</name>
        <dbReference type="ChEBI" id="CHEBI:597326"/>
    </ligand>
</feature>
<feature type="binding site" evidence="5">
    <location>
        <position position="281"/>
    </location>
    <ligand>
        <name>pyridoxal 5'-phosphate</name>
        <dbReference type="ChEBI" id="CHEBI:597326"/>
    </ligand>
</feature>
<dbReference type="PIRSF" id="PIRSF038800">
    <property type="entry name" value="KYNU"/>
    <property type="match status" value="1"/>
</dbReference>
<dbReference type="GO" id="GO:0016740">
    <property type="term" value="F:transferase activity"/>
    <property type="evidence" value="ECO:0007669"/>
    <property type="project" value="UniProtKB-KW"/>
</dbReference>
<evidence type="ECO:0000256" key="2">
    <source>
        <dbReference type="ARBA" id="ARBA00022642"/>
    </source>
</evidence>
<dbReference type="Gene3D" id="3.90.1150.10">
    <property type="entry name" value="Aspartate Aminotransferase, domain 1"/>
    <property type="match status" value="2"/>
</dbReference>
<keyword evidence="2 5" id="KW-0662">Pyridine nucleotide biosynthesis</keyword>
<dbReference type="Pfam" id="PF22580">
    <property type="entry name" value="KYNU_C"/>
    <property type="match status" value="1"/>
</dbReference>
<dbReference type="GO" id="GO:0034354">
    <property type="term" value="P:'de novo' NAD+ biosynthetic process from L-tryptophan"/>
    <property type="evidence" value="ECO:0007669"/>
    <property type="project" value="UniProtKB-UniRule"/>
</dbReference>
<comment type="similarity">
    <text evidence="5 6">Belongs to the kynureninase family.</text>
</comment>
<feature type="region of interest" description="Disordered" evidence="7">
    <location>
        <begin position="180"/>
        <end position="199"/>
    </location>
</feature>
<dbReference type="GO" id="GO:0019805">
    <property type="term" value="P:quinolinate biosynthetic process"/>
    <property type="evidence" value="ECO:0007669"/>
    <property type="project" value="UniProtKB-UniRule"/>
</dbReference>
<comment type="function">
    <text evidence="5 6">Catalyzes the cleavage of L-kynurenine (L-Kyn) and L-3-hydroxykynurenine (L-3OHKyn) into anthranilic acid (AA) and 3-hydroxyanthranilic acid (3-OHAA), respectively.</text>
</comment>
<comment type="pathway">
    <text evidence="5 6">Cofactor biosynthesis; NAD(+) biosynthesis; quinolinate from L-kynurenine: step 2/3.</text>
</comment>
<keyword evidence="8" id="KW-0808">Transferase</keyword>
<feature type="region of interest" description="Disordered" evidence="7">
    <location>
        <begin position="1"/>
        <end position="71"/>
    </location>
</feature>
<comment type="caution">
    <text evidence="5">Lacks conserved residue(s) required for the propagation of feature annotation.</text>
</comment>
<protein>
    <recommendedName>
        <fullName evidence="5 6">Kynureninase</fullName>
        <ecNumber evidence="5 6">3.7.1.3</ecNumber>
    </recommendedName>
    <alternativeName>
        <fullName evidence="5">Biosynthesis of nicotinic acid protein 5</fullName>
    </alternativeName>
    <alternativeName>
        <fullName evidence="5">L-kynurenine hydrolase</fullName>
    </alternativeName>
</protein>
<reference evidence="8" key="1">
    <citation type="submission" date="2023-06" db="EMBL/GenBank/DDBJ databases">
        <title>Genome-scale phylogeny and comparative genomics of the fungal order Sordariales.</title>
        <authorList>
            <consortium name="Lawrence Berkeley National Laboratory"/>
            <person name="Hensen N."/>
            <person name="Bonometti L."/>
            <person name="Westerberg I."/>
            <person name="Brannstrom I.O."/>
            <person name="Guillou S."/>
            <person name="Cros-Aarteil S."/>
            <person name="Calhoun S."/>
            <person name="Haridas S."/>
            <person name="Kuo A."/>
            <person name="Mondo S."/>
            <person name="Pangilinan J."/>
            <person name="Riley R."/>
            <person name="LaButti K."/>
            <person name="Andreopoulos B."/>
            <person name="Lipzen A."/>
            <person name="Chen C."/>
            <person name="Yanf M."/>
            <person name="Daum C."/>
            <person name="Ng V."/>
            <person name="Clum A."/>
            <person name="Steindorff A."/>
            <person name="Ohm R."/>
            <person name="Martin F."/>
            <person name="Silar P."/>
            <person name="Natvig D."/>
            <person name="Lalanne C."/>
            <person name="Gautier V."/>
            <person name="Ament-velasquez S.L."/>
            <person name="Kruys A."/>
            <person name="Hutchinson M.I."/>
            <person name="Powell A.J."/>
            <person name="Barry K."/>
            <person name="Miller A.N."/>
            <person name="Grigoriev I.V."/>
            <person name="Debuchy R."/>
            <person name="Gladieux P."/>
            <person name="Thoren M.H."/>
            <person name="Johannesson H."/>
        </authorList>
    </citation>
    <scope>NUCLEOTIDE SEQUENCE</scope>
    <source>
        <strain evidence="8">SMH3187-1</strain>
    </source>
</reference>
<keyword evidence="1 5" id="KW-0963">Cytoplasm</keyword>
<dbReference type="PANTHER" id="PTHR14084">
    <property type="entry name" value="KYNURENINASE"/>
    <property type="match status" value="1"/>
</dbReference>
<dbReference type="InterPro" id="IPR015422">
    <property type="entry name" value="PyrdxlP-dep_Trfase_small"/>
</dbReference>
<feature type="binding site" evidence="5">
    <location>
        <position position="148"/>
    </location>
    <ligand>
        <name>pyridoxal 5'-phosphate</name>
        <dbReference type="ChEBI" id="CHEBI:597326"/>
    </ligand>
</feature>
<comment type="caution">
    <text evidence="8">The sequence shown here is derived from an EMBL/GenBank/DDBJ whole genome shotgun (WGS) entry which is preliminary data.</text>
</comment>
<accession>A0AA40KBC2</accession>
<comment type="subcellular location">
    <subcellularLocation>
        <location evidence="5 6">Cytoplasm</location>
    </subcellularLocation>
</comment>
<dbReference type="GO" id="GO:0030429">
    <property type="term" value="F:kynureninase activity"/>
    <property type="evidence" value="ECO:0007669"/>
    <property type="project" value="UniProtKB-UniRule"/>
</dbReference>
<comment type="catalytic activity">
    <reaction evidence="5 6">
        <text>L-kynurenine + H2O = anthranilate + L-alanine + H(+)</text>
        <dbReference type="Rhea" id="RHEA:16813"/>
        <dbReference type="ChEBI" id="CHEBI:15377"/>
        <dbReference type="ChEBI" id="CHEBI:15378"/>
        <dbReference type="ChEBI" id="CHEBI:16567"/>
        <dbReference type="ChEBI" id="CHEBI:57959"/>
        <dbReference type="ChEBI" id="CHEBI:57972"/>
        <dbReference type="EC" id="3.7.1.3"/>
    </reaction>
</comment>
<evidence type="ECO:0000256" key="3">
    <source>
        <dbReference type="ARBA" id="ARBA00022801"/>
    </source>
</evidence>
<dbReference type="GO" id="GO:0097053">
    <property type="term" value="P:L-kynurenine catabolic process"/>
    <property type="evidence" value="ECO:0007669"/>
    <property type="project" value="UniProtKB-UniRule"/>
</dbReference>
<feature type="modified residue" description="N6-(pyridoxal phosphate)lysine" evidence="5">
    <location>
        <position position="282"/>
    </location>
</feature>
<dbReference type="InterPro" id="IPR015421">
    <property type="entry name" value="PyrdxlP-dep_Trfase_major"/>
</dbReference>
<dbReference type="HAMAP" id="MF_01970">
    <property type="entry name" value="Kynureninase"/>
    <property type="match status" value="1"/>
</dbReference>
<evidence type="ECO:0000313" key="9">
    <source>
        <dbReference type="Proteomes" id="UP001172155"/>
    </source>
</evidence>
<dbReference type="InterPro" id="IPR010111">
    <property type="entry name" value="Kynureninase"/>
</dbReference>
<comment type="subunit">
    <text evidence="5 6">Homodimer.</text>
</comment>
<evidence type="ECO:0000256" key="1">
    <source>
        <dbReference type="ARBA" id="ARBA00022490"/>
    </source>
</evidence>
<evidence type="ECO:0000256" key="4">
    <source>
        <dbReference type="ARBA" id="ARBA00022898"/>
    </source>
</evidence>
<dbReference type="PANTHER" id="PTHR14084:SF2">
    <property type="entry name" value="KYNURENINASE 2"/>
    <property type="match status" value="1"/>
</dbReference>
<comment type="pathway">
    <text evidence="5 6">Amino-acid degradation; L-kynurenine degradation; L-alanine and anthranilate from L-kynurenine: step 1/1.</text>
</comment>
<feature type="binding site" evidence="5">
    <location>
        <position position="256"/>
    </location>
    <ligand>
        <name>pyridoxal 5'-phosphate</name>
        <dbReference type="ChEBI" id="CHEBI:597326"/>
    </ligand>
</feature>
<sequence length="431" mass="47456">MSLDSFSTALLEGKSPNFPPEANSLEFAKSLDAQDDLRHMREKFNIPTKGSLRRKTLKPAPTDTTSPDDDEPSIYFVGNSLGAQPKAVRIHLEAHLDTWASLGVNGHFTSFADSPLASWQDMADDCATQYVPLVGAASKTEIAVMNTLTTNLHLMLTSFYRPTAERHKIIIEWKPFPTDRVRTRSPPPTPSLPTNRGPNGQHYLSTASILATLTANATSTALVLLPGIQYYTGQLLDIPTITAHARSLGIPYVGWDLAHAVGNVPLSLHDWDVDFAVWCSYKYLNAGPGAMAGCFVHERHHRWDKERLEGWYGAALGVFEVVEGGVGALRRKGVVMTGWLVWLLDGLVEGRGGGKVFEIITPRDPRERGQQLSLLFREGVLEGVAERLVARGVVFDVRKPDVMRVAPAPMYCTFEDVWRFVQILGGALEGV</sequence>
<dbReference type="EC" id="3.7.1.3" evidence="5 6"/>
<dbReference type="EMBL" id="JAUKUD010000001">
    <property type="protein sequence ID" value="KAK0752879.1"/>
    <property type="molecule type" value="Genomic_DNA"/>
</dbReference>
<name>A0AA40KBC2_9PEZI</name>
<dbReference type="SUPFAM" id="SSF53383">
    <property type="entry name" value="PLP-dependent transferases"/>
    <property type="match status" value="1"/>
</dbReference>
<evidence type="ECO:0000256" key="5">
    <source>
        <dbReference type="HAMAP-Rule" id="MF_03017"/>
    </source>
</evidence>
<evidence type="ECO:0000313" key="8">
    <source>
        <dbReference type="EMBL" id="KAK0752879.1"/>
    </source>
</evidence>
<dbReference type="InterPro" id="IPR015424">
    <property type="entry name" value="PyrdxlP-dep_Trfase"/>
</dbReference>
<gene>
    <name evidence="5" type="primary">BNA5</name>
    <name evidence="8" type="ORF">B0T18DRAFT_451265</name>
</gene>
<feature type="compositionally biased region" description="Basic and acidic residues" evidence="7">
    <location>
        <begin position="35"/>
        <end position="44"/>
    </location>
</feature>
<feature type="binding site" evidence="5">
    <location>
        <position position="311"/>
    </location>
    <ligand>
        <name>pyridoxal 5'-phosphate</name>
        <dbReference type="ChEBI" id="CHEBI:597326"/>
    </ligand>
</feature>
<feature type="binding site" evidence="5">
    <location>
        <position position="149"/>
    </location>
    <ligand>
        <name>pyridoxal 5'-phosphate</name>
        <dbReference type="ChEBI" id="CHEBI:597326"/>
    </ligand>
</feature>
<dbReference type="Gene3D" id="3.40.640.10">
    <property type="entry name" value="Type I PLP-dependent aspartate aminotransferase-like (Major domain)"/>
    <property type="match status" value="1"/>
</dbReference>
<dbReference type="GO" id="GO:0030170">
    <property type="term" value="F:pyridoxal phosphate binding"/>
    <property type="evidence" value="ECO:0007669"/>
    <property type="project" value="UniProtKB-UniRule"/>
</dbReference>
<dbReference type="Proteomes" id="UP001172155">
    <property type="component" value="Unassembled WGS sequence"/>
</dbReference>